<dbReference type="GO" id="GO:0071949">
    <property type="term" value="F:FAD binding"/>
    <property type="evidence" value="ECO:0007669"/>
    <property type="project" value="InterPro"/>
</dbReference>
<dbReference type="InterPro" id="IPR036188">
    <property type="entry name" value="FAD/NAD-bd_sf"/>
</dbReference>
<evidence type="ECO:0000313" key="5">
    <source>
        <dbReference type="EMBL" id="KAJ4967540.1"/>
    </source>
</evidence>
<dbReference type="PANTHER" id="PTHR45934:SF1">
    <property type="entry name" value="OS04G0423100 PROTEIN"/>
    <property type="match status" value="1"/>
</dbReference>
<keyword evidence="6" id="KW-1185">Reference proteome</keyword>
<dbReference type="InterPro" id="IPR002938">
    <property type="entry name" value="FAD-bd"/>
</dbReference>
<evidence type="ECO:0000256" key="2">
    <source>
        <dbReference type="ARBA" id="ARBA00023033"/>
    </source>
</evidence>
<keyword evidence="2" id="KW-0503">Monooxygenase</keyword>
<name>A0A9Q0QPU0_9MAGN</name>
<dbReference type="PANTHER" id="PTHR45934">
    <property type="entry name" value="FAD/NAD(P)-BINDING OXIDOREDUCTASE FAMILY PROTEIN"/>
    <property type="match status" value="1"/>
</dbReference>
<dbReference type="InterPro" id="IPR044560">
    <property type="entry name" value="MOase"/>
</dbReference>
<proteinExistence type="inferred from homology"/>
<gene>
    <name evidence="5" type="ORF">NE237_019389</name>
</gene>
<organism evidence="5 6">
    <name type="scientific">Protea cynaroides</name>
    <dbReference type="NCBI Taxonomy" id="273540"/>
    <lineage>
        <taxon>Eukaryota</taxon>
        <taxon>Viridiplantae</taxon>
        <taxon>Streptophyta</taxon>
        <taxon>Embryophyta</taxon>
        <taxon>Tracheophyta</taxon>
        <taxon>Spermatophyta</taxon>
        <taxon>Magnoliopsida</taxon>
        <taxon>Proteales</taxon>
        <taxon>Proteaceae</taxon>
        <taxon>Protea</taxon>
    </lineage>
</organism>
<dbReference type="Gene3D" id="3.50.50.60">
    <property type="entry name" value="FAD/NAD(P)-binding domain"/>
    <property type="match status" value="1"/>
</dbReference>
<dbReference type="SUPFAM" id="SSF51905">
    <property type="entry name" value="FAD/NAD(P)-binding domain"/>
    <property type="match status" value="1"/>
</dbReference>
<dbReference type="Pfam" id="PF01494">
    <property type="entry name" value="FAD_binding_3"/>
    <property type="match status" value="1"/>
</dbReference>
<evidence type="ECO:0000259" key="4">
    <source>
        <dbReference type="Pfam" id="PF01494"/>
    </source>
</evidence>
<dbReference type="AlphaFoldDB" id="A0A9Q0QPU0"/>
<accession>A0A9Q0QPU0</accession>
<evidence type="ECO:0000313" key="6">
    <source>
        <dbReference type="Proteomes" id="UP001141806"/>
    </source>
</evidence>
<comment type="similarity">
    <text evidence="3">Belongs to the 3-hydroxybenzoate 6-hydroxylase family.</text>
</comment>
<dbReference type="Proteomes" id="UP001141806">
    <property type="component" value="Unassembled WGS sequence"/>
</dbReference>
<sequence>MFRQPWVLIRGHLSKGNVTVAGDAMHPMPPGLGQGGGSALEDAVILGRHIGNSFLQNGGRIMPAEVSRAIEGYVKERRWHVIGLIMASYLAAWARQVRSGWLTKLIRDIIFYKLLHSFVFGSTYFDCGGLPRVPSKLD</sequence>
<feature type="domain" description="FAD-binding" evidence="4">
    <location>
        <begin position="12"/>
        <end position="51"/>
    </location>
</feature>
<dbReference type="PRINTS" id="PR00420">
    <property type="entry name" value="RNGMNOXGNASE"/>
</dbReference>
<reference evidence="5" key="1">
    <citation type="journal article" date="2023" name="Plant J.">
        <title>The genome of the king protea, Protea cynaroides.</title>
        <authorList>
            <person name="Chang J."/>
            <person name="Duong T.A."/>
            <person name="Schoeman C."/>
            <person name="Ma X."/>
            <person name="Roodt D."/>
            <person name="Barker N."/>
            <person name="Li Z."/>
            <person name="Van de Peer Y."/>
            <person name="Mizrachi E."/>
        </authorList>
    </citation>
    <scope>NUCLEOTIDE SEQUENCE</scope>
    <source>
        <tissue evidence="5">Young leaves</tissue>
    </source>
</reference>
<dbReference type="EMBL" id="JAMYWD010000007">
    <property type="protein sequence ID" value="KAJ4967540.1"/>
    <property type="molecule type" value="Genomic_DNA"/>
</dbReference>
<evidence type="ECO:0000256" key="3">
    <source>
        <dbReference type="ARBA" id="ARBA00024018"/>
    </source>
</evidence>
<dbReference type="GO" id="GO:0004497">
    <property type="term" value="F:monooxygenase activity"/>
    <property type="evidence" value="ECO:0007669"/>
    <property type="project" value="UniProtKB-KW"/>
</dbReference>
<protein>
    <recommendedName>
        <fullName evidence="4">FAD-binding domain-containing protein</fullName>
    </recommendedName>
</protein>
<comment type="caution">
    <text evidence="5">The sequence shown here is derived from an EMBL/GenBank/DDBJ whole genome shotgun (WGS) entry which is preliminary data.</text>
</comment>
<evidence type="ECO:0000256" key="1">
    <source>
        <dbReference type="ARBA" id="ARBA00023002"/>
    </source>
</evidence>
<keyword evidence="1" id="KW-0560">Oxidoreductase</keyword>
<dbReference type="OrthoDB" id="1878542at2759"/>